<dbReference type="SUPFAM" id="SSF53474">
    <property type="entry name" value="alpha/beta-Hydrolases"/>
    <property type="match status" value="1"/>
</dbReference>
<evidence type="ECO:0000313" key="4">
    <source>
        <dbReference type="EMBL" id="KAK0628496.1"/>
    </source>
</evidence>
<dbReference type="InterPro" id="IPR029058">
    <property type="entry name" value="AB_hydrolase_fold"/>
</dbReference>
<dbReference type="Proteomes" id="UP001174934">
    <property type="component" value="Unassembled WGS sequence"/>
</dbReference>
<comment type="caution">
    <text evidence="4">The sequence shown here is derived from an EMBL/GenBank/DDBJ whole genome shotgun (WGS) entry which is preliminary data.</text>
</comment>
<dbReference type="PANTHER" id="PTHR43248">
    <property type="entry name" value="2-SUCCINYL-6-HYDROXY-2,4-CYCLOHEXADIENE-1-CARBOXYLATE SYNTHASE"/>
    <property type="match status" value="1"/>
</dbReference>
<keyword evidence="2 4" id="KW-0378">Hydrolase</keyword>
<accession>A0AA39X7E9</accession>
<dbReference type="AlphaFoldDB" id="A0AA39X7E9"/>
<evidence type="ECO:0000256" key="2">
    <source>
        <dbReference type="ARBA" id="ARBA00022801"/>
    </source>
</evidence>
<dbReference type="InterPro" id="IPR051601">
    <property type="entry name" value="Serine_prot/Carboxylest_S33"/>
</dbReference>
<organism evidence="4 5">
    <name type="scientific">Bombardia bombarda</name>
    <dbReference type="NCBI Taxonomy" id="252184"/>
    <lineage>
        <taxon>Eukaryota</taxon>
        <taxon>Fungi</taxon>
        <taxon>Dikarya</taxon>
        <taxon>Ascomycota</taxon>
        <taxon>Pezizomycotina</taxon>
        <taxon>Sordariomycetes</taxon>
        <taxon>Sordariomycetidae</taxon>
        <taxon>Sordariales</taxon>
        <taxon>Lasiosphaeriaceae</taxon>
        <taxon>Bombardia</taxon>
    </lineage>
</organism>
<dbReference type="InterPro" id="IPR013595">
    <property type="entry name" value="Pept_S33_TAP-like_C"/>
</dbReference>
<comment type="similarity">
    <text evidence="1">Belongs to the peptidase S33 family.</text>
</comment>
<feature type="domain" description="Peptidase S33 tripeptidyl aminopeptidase-like C-terminal" evidence="3">
    <location>
        <begin position="530"/>
        <end position="617"/>
    </location>
</feature>
<evidence type="ECO:0000259" key="3">
    <source>
        <dbReference type="Pfam" id="PF08386"/>
    </source>
</evidence>
<gene>
    <name evidence="4" type="ORF">B0T17DRAFT_522868</name>
</gene>
<dbReference type="GO" id="GO:0016787">
    <property type="term" value="F:hydrolase activity"/>
    <property type="evidence" value="ECO:0007669"/>
    <property type="project" value="UniProtKB-KW"/>
</dbReference>
<sequence length="629" mass="69492">MKIETTFRPYRGVRAAWMVGTTAFASLVGLAASHELPTRISHPLSRSINESSLSPYGQFPQQADAFQFIPCTPTVSLPPIDDGNPNATWAAQFDPDPQHWGWGIFTSNAENSSNTTDPYAGRGIYLCGYLDVPLDYLNDSDPRIARLAVTKFQVSGLARIDSRRPVSHGAGAKSERTIVIEPGGPGGSGTRILWDFGEQGTQLYSQGRFDVLGWDPRGVNASLPSVECFPHGVDRDRWSLLRAQYRETTNQTRQLELADAMNNATLYACSQRLGDLGRFISTAYVARDLEEIRKALGEEKLTGYFISYGTGIAQTYVNMFPDRVGRMILDGPEYVKNSWQVGGWALTSLDNVTDEWRDGFLGECVAAGPENCALARPSQTVEELEARMHALFESILNRPAIGYTEASGPSIITYSLLTLAIYDTLYDPSTWPATAQVLNELEAGNSTLAALTLDRYWEYQPSEASTCPAEMHSPAELQTLVICSDGYDAPEPEGGLGWYDQFWTNVTDRSWISGNSRFYNVLPCRHFTTYWPNVAEVYRGGLNHSLSNPVLILAGAYDPATPLRDGKRLLGEMGKENARLVVHHGYGHTSRVDRSSCTEAIVKSYLLNGTLPEEAETDCYADKKPYQMG</sequence>
<keyword evidence="5" id="KW-1185">Reference proteome</keyword>
<dbReference type="PANTHER" id="PTHR43248:SF25">
    <property type="entry name" value="AB HYDROLASE-1 DOMAIN-CONTAINING PROTEIN-RELATED"/>
    <property type="match status" value="1"/>
</dbReference>
<proteinExistence type="inferred from homology"/>
<dbReference type="Gene3D" id="3.40.50.1820">
    <property type="entry name" value="alpha/beta hydrolase"/>
    <property type="match status" value="1"/>
</dbReference>
<protein>
    <submittedName>
        <fullName evidence="4">Alpha/Beta hydrolase protein</fullName>
    </submittedName>
</protein>
<evidence type="ECO:0000313" key="5">
    <source>
        <dbReference type="Proteomes" id="UP001174934"/>
    </source>
</evidence>
<name>A0AA39X7E9_9PEZI</name>
<dbReference type="Pfam" id="PF08386">
    <property type="entry name" value="Abhydrolase_4"/>
    <property type="match status" value="1"/>
</dbReference>
<reference evidence="4" key="1">
    <citation type="submission" date="2023-06" db="EMBL/GenBank/DDBJ databases">
        <title>Genome-scale phylogeny and comparative genomics of the fungal order Sordariales.</title>
        <authorList>
            <consortium name="Lawrence Berkeley National Laboratory"/>
            <person name="Hensen N."/>
            <person name="Bonometti L."/>
            <person name="Westerberg I."/>
            <person name="Brannstrom I.O."/>
            <person name="Guillou S."/>
            <person name="Cros-Aarteil S."/>
            <person name="Calhoun S."/>
            <person name="Haridas S."/>
            <person name="Kuo A."/>
            <person name="Mondo S."/>
            <person name="Pangilinan J."/>
            <person name="Riley R."/>
            <person name="LaButti K."/>
            <person name="Andreopoulos B."/>
            <person name="Lipzen A."/>
            <person name="Chen C."/>
            <person name="Yanf M."/>
            <person name="Daum C."/>
            <person name="Ng V."/>
            <person name="Clum A."/>
            <person name="Steindorff A."/>
            <person name="Ohm R."/>
            <person name="Martin F."/>
            <person name="Silar P."/>
            <person name="Natvig D."/>
            <person name="Lalanne C."/>
            <person name="Gautier V."/>
            <person name="Ament-velasquez S.L."/>
            <person name="Kruys A."/>
            <person name="Hutchinson M.I."/>
            <person name="Powell A.J."/>
            <person name="Barry K."/>
            <person name="Miller A.N."/>
            <person name="Grigoriev I.V."/>
            <person name="Debuchy R."/>
            <person name="Gladieux P."/>
            <person name="Thoren M.H."/>
            <person name="Johannesson H."/>
        </authorList>
    </citation>
    <scope>NUCLEOTIDE SEQUENCE</scope>
    <source>
        <strain evidence="4">SMH3391-2</strain>
    </source>
</reference>
<evidence type="ECO:0000256" key="1">
    <source>
        <dbReference type="ARBA" id="ARBA00010088"/>
    </source>
</evidence>
<dbReference type="EMBL" id="JAULSR010000002">
    <property type="protein sequence ID" value="KAK0628496.1"/>
    <property type="molecule type" value="Genomic_DNA"/>
</dbReference>